<dbReference type="FunFam" id="3.40.850.10:FF:000027">
    <property type="entry name" value="Kinesin-like protein"/>
    <property type="match status" value="1"/>
</dbReference>
<dbReference type="CDD" id="cd01370">
    <property type="entry name" value="KISc_KIP3_like"/>
    <property type="match status" value="1"/>
</dbReference>
<feature type="compositionally biased region" description="Polar residues" evidence="12">
    <location>
        <begin position="833"/>
        <end position="857"/>
    </location>
</feature>
<evidence type="ECO:0000256" key="8">
    <source>
        <dbReference type="ARBA" id="ARBA00023175"/>
    </source>
</evidence>
<keyword evidence="7" id="KW-0175">Coiled coil</keyword>
<feature type="region of interest" description="Disordered" evidence="12">
    <location>
        <begin position="1187"/>
        <end position="1207"/>
    </location>
</feature>
<comment type="similarity">
    <text evidence="11">Belongs to the TRAFAC class myosin-kinesin ATPase superfamily. Kinesin family.</text>
</comment>
<dbReference type="GO" id="GO:0008017">
    <property type="term" value="F:microtubule binding"/>
    <property type="evidence" value="ECO:0007669"/>
    <property type="project" value="InterPro"/>
</dbReference>
<keyword evidence="9" id="KW-0206">Cytoskeleton</keyword>
<keyword evidence="8 11" id="KW-0505">Motor protein</keyword>
<keyword evidence="4" id="KW-0493">Microtubule</keyword>
<dbReference type="SUPFAM" id="SSF52540">
    <property type="entry name" value="P-loop containing nucleoside triphosphate hydrolases"/>
    <property type="match status" value="1"/>
</dbReference>
<comment type="subcellular location">
    <subcellularLocation>
        <location evidence="2">Cytoplasm</location>
        <location evidence="2">Cytoskeleton</location>
    </subcellularLocation>
    <subcellularLocation>
        <location evidence="1">Nucleus</location>
    </subcellularLocation>
</comment>
<dbReference type="InterPro" id="IPR001752">
    <property type="entry name" value="Kinesin_motor_dom"/>
</dbReference>
<evidence type="ECO:0000256" key="4">
    <source>
        <dbReference type="ARBA" id="ARBA00022701"/>
    </source>
</evidence>
<sequence length="1207" mass="135733">MTLLTANKTPGRIPSCHDNGQGGDQSTASNVKVVVRIRPENALEHSSGASRIVVKAMNEHVLVFDPMKEEHHTPGYRKRKNRDLTQRARKDLRFAFDYVFGPHTSNHTVYEHTTKTILEGFLNGYNCSVFAYGATGAGKTHTMLGSENKPGVMYLTMIDLYERIAAIQEEKSCEVAVSYLEVYNEQISDLLKPQAPLPIREDSSSGIVISGLSLHKPKSADELLKMLQYGNQNRSQHPTDANAESSRSHAVFQVFVKQKDRTANISAEVKVAKMCLVDLAGSERATVTTNRGVRFREGANINKSLLALGNVINALADNKSKVHIPYRDSKLTRILKDSLGGNCRTVMIAAVSPSSMSYDDTYNTLKYADRAKNIRATLKKNILNVDFHVSRYGQIVEDLRKEIIELKSKIALYEESKITSTKNNLNQEVVRLQDVLHNLFTTRLAVRKEFLDAEAGKRDITWKIYKKEKVMNRLNILAGETQVCDNLQKTVTKHKNLLVNLDRHVELASSKYNENCAWLDRVTTEMKLAGGDSKIMPEMLEISLRMHQLEVELSDARHHSKYLKKLIKNQEKTTDASDKLINQLLKLVKKQHYTIKGHNLLTSDLQQEFDHVKEEIDQPEVSWADETVAADTTIDQFKITDIINLPVINMISLKGSTPSRVRNRRRSSNIQKHLDTTITKSDVSENKKVGKETIQAQRVPCDNNSQLAARDQETDPTKLTPSRVLINNNIQQMPDRKKDETFTLNKPPSSSQTTSCLRRAVLSANMFNQKPVNSEKNKKQTQNSSTTNEITPNVVRSYSARDERPITPKSSYDFTSANVVTSYSARDERPVTPKSSYDLTNLSDGEKSSTTNKIRNTNIERDEELSSSENSTPNYSSPDLVKSSYKARDQRPITPKLSYDFSSAKDTNNVSAYAAREERPITLKASYDFSSASDRNNVSAYTAREERPVTPKASYDFMSVNDICENPSSNLNSTYVKPSEYHTDPSLDQTYVKAGSSSVQDATVILSNPSVLNKNIVKSCNINSMTVSKATSVNNATVTKAAPTIKQTSDQPIRKPVARSIKFESTPPSGSIMSYADVVKSPSPVRTPLLPINNNTKLTNRLNITPQQYKINLDEFTPNYKLSNTCKENLRKLRQNMEKSMSNTKASSTKTRPNYMSMTKSIRNRLQFKDDDPMTARRVPFTSKYSLNRGMSKSKSTSHLSRNGWQF</sequence>
<keyword evidence="5 11" id="KW-0547">Nucleotide-binding</keyword>
<evidence type="ECO:0000256" key="2">
    <source>
        <dbReference type="ARBA" id="ARBA00004245"/>
    </source>
</evidence>
<evidence type="ECO:0000313" key="15">
    <source>
        <dbReference type="Proteomes" id="UP001347796"/>
    </source>
</evidence>
<accession>A0AAN8Q1B9</accession>
<evidence type="ECO:0000256" key="9">
    <source>
        <dbReference type="ARBA" id="ARBA00023212"/>
    </source>
</evidence>
<feature type="compositionally biased region" description="Polar residues" evidence="12">
    <location>
        <begin position="742"/>
        <end position="756"/>
    </location>
</feature>
<evidence type="ECO:0000256" key="12">
    <source>
        <dbReference type="SAM" id="MobiDB-lite"/>
    </source>
</evidence>
<dbReference type="InterPro" id="IPR036961">
    <property type="entry name" value="Kinesin_motor_dom_sf"/>
</dbReference>
<name>A0AAN8Q1B9_PATCE</name>
<dbReference type="PRINTS" id="PR00380">
    <property type="entry name" value="KINESINHEAVY"/>
</dbReference>
<feature type="compositionally biased region" description="Polar residues" evidence="12">
    <location>
        <begin position="717"/>
        <end position="732"/>
    </location>
</feature>
<dbReference type="SMART" id="SM00129">
    <property type="entry name" value="KISc"/>
    <property type="match status" value="1"/>
</dbReference>
<dbReference type="GO" id="GO:0003777">
    <property type="term" value="F:microtubule motor activity"/>
    <property type="evidence" value="ECO:0007669"/>
    <property type="project" value="InterPro"/>
</dbReference>
<keyword evidence="3" id="KW-0963">Cytoplasm</keyword>
<dbReference type="PROSITE" id="PS00411">
    <property type="entry name" value="KINESIN_MOTOR_1"/>
    <property type="match status" value="1"/>
</dbReference>
<dbReference type="PANTHER" id="PTHR47968">
    <property type="entry name" value="CENTROMERE PROTEIN E"/>
    <property type="match status" value="1"/>
</dbReference>
<evidence type="ECO:0000256" key="3">
    <source>
        <dbReference type="ARBA" id="ARBA00022490"/>
    </source>
</evidence>
<comment type="caution">
    <text evidence="14">The sequence shown here is derived from an EMBL/GenBank/DDBJ whole genome shotgun (WGS) entry which is preliminary data.</text>
</comment>
<dbReference type="GO" id="GO:0005874">
    <property type="term" value="C:microtubule"/>
    <property type="evidence" value="ECO:0007669"/>
    <property type="project" value="UniProtKB-KW"/>
</dbReference>
<evidence type="ECO:0000256" key="6">
    <source>
        <dbReference type="ARBA" id="ARBA00022840"/>
    </source>
</evidence>
<evidence type="ECO:0000256" key="5">
    <source>
        <dbReference type="ARBA" id="ARBA00022741"/>
    </source>
</evidence>
<keyword evidence="6 11" id="KW-0067">ATP-binding</keyword>
<feature type="domain" description="Kinesin motor" evidence="13">
    <location>
        <begin position="30"/>
        <end position="374"/>
    </location>
</feature>
<evidence type="ECO:0000256" key="7">
    <source>
        <dbReference type="ARBA" id="ARBA00023054"/>
    </source>
</evidence>
<evidence type="ECO:0000256" key="10">
    <source>
        <dbReference type="ARBA" id="ARBA00023242"/>
    </source>
</evidence>
<organism evidence="14 15">
    <name type="scientific">Patella caerulea</name>
    <name type="common">Rayed Mediterranean limpet</name>
    <dbReference type="NCBI Taxonomy" id="87958"/>
    <lineage>
        <taxon>Eukaryota</taxon>
        <taxon>Metazoa</taxon>
        <taxon>Spiralia</taxon>
        <taxon>Lophotrochozoa</taxon>
        <taxon>Mollusca</taxon>
        <taxon>Gastropoda</taxon>
        <taxon>Patellogastropoda</taxon>
        <taxon>Patelloidea</taxon>
        <taxon>Patellidae</taxon>
        <taxon>Patella</taxon>
    </lineage>
</organism>
<feature type="binding site" evidence="11">
    <location>
        <begin position="133"/>
        <end position="140"/>
    </location>
    <ligand>
        <name>ATP</name>
        <dbReference type="ChEBI" id="CHEBI:30616"/>
    </ligand>
</feature>
<dbReference type="InterPro" id="IPR027640">
    <property type="entry name" value="Kinesin-like_fam"/>
</dbReference>
<gene>
    <name evidence="14" type="ORF">SNE40_003907</name>
</gene>
<proteinExistence type="inferred from homology"/>
<evidence type="ECO:0000313" key="14">
    <source>
        <dbReference type="EMBL" id="KAK6192439.1"/>
    </source>
</evidence>
<feature type="compositionally biased region" description="Polar residues" evidence="12">
    <location>
        <begin position="808"/>
        <end position="824"/>
    </location>
</feature>
<dbReference type="GO" id="GO:0005524">
    <property type="term" value="F:ATP binding"/>
    <property type="evidence" value="ECO:0007669"/>
    <property type="project" value="UniProtKB-UniRule"/>
</dbReference>
<protein>
    <recommendedName>
        <fullName evidence="13">Kinesin motor domain-containing protein</fullName>
    </recommendedName>
</protein>
<feature type="compositionally biased region" description="Polar residues" evidence="12">
    <location>
        <begin position="779"/>
        <end position="796"/>
    </location>
</feature>
<feature type="region of interest" description="Disordered" evidence="12">
    <location>
        <begin position="1"/>
        <end position="29"/>
    </location>
</feature>
<feature type="region of interest" description="Disordered" evidence="12">
    <location>
        <begin position="699"/>
        <end position="891"/>
    </location>
</feature>
<reference evidence="14 15" key="1">
    <citation type="submission" date="2024-01" db="EMBL/GenBank/DDBJ databases">
        <title>The genome of the rayed Mediterranean limpet Patella caerulea (Linnaeus, 1758).</title>
        <authorList>
            <person name="Anh-Thu Weber A."/>
            <person name="Halstead-Nussloch G."/>
        </authorList>
    </citation>
    <scope>NUCLEOTIDE SEQUENCE [LARGE SCALE GENOMIC DNA]</scope>
    <source>
        <strain evidence="14">AATW-2023a</strain>
        <tissue evidence="14">Whole specimen</tissue>
    </source>
</reference>
<dbReference type="GO" id="GO:0005634">
    <property type="term" value="C:nucleus"/>
    <property type="evidence" value="ECO:0007669"/>
    <property type="project" value="UniProtKB-SubCell"/>
</dbReference>
<dbReference type="PANTHER" id="PTHR47968:SF65">
    <property type="entry name" value="KINESIN MOTOR DOMAIN-CONTAINING PROTEIN"/>
    <property type="match status" value="1"/>
</dbReference>
<evidence type="ECO:0000259" key="13">
    <source>
        <dbReference type="PROSITE" id="PS50067"/>
    </source>
</evidence>
<dbReference type="EMBL" id="JAZGQO010000002">
    <property type="protein sequence ID" value="KAK6192439.1"/>
    <property type="molecule type" value="Genomic_DNA"/>
</dbReference>
<keyword evidence="15" id="KW-1185">Reference proteome</keyword>
<feature type="compositionally biased region" description="Low complexity" evidence="12">
    <location>
        <begin position="867"/>
        <end position="878"/>
    </location>
</feature>
<dbReference type="Gene3D" id="3.40.850.10">
    <property type="entry name" value="Kinesin motor domain"/>
    <property type="match status" value="1"/>
</dbReference>
<evidence type="ECO:0000256" key="11">
    <source>
        <dbReference type="PROSITE-ProRule" id="PRU00283"/>
    </source>
</evidence>
<dbReference type="AlphaFoldDB" id="A0AAN8Q1B9"/>
<dbReference type="InterPro" id="IPR027417">
    <property type="entry name" value="P-loop_NTPase"/>
</dbReference>
<dbReference type="Proteomes" id="UP001347796">
    <property type="component" value="Unassembled WGS sequence"/>
</dbReference>
<evidence type="ECO:0000256" key="1">
    <source>
        <dbReference type="ARBA" id="ARBA00004123"/>
    </source>
</evidence>
<dbReference type="Pfam" id="PF00225">
    <property type="entry name" value="Kinesin"/>
    <property type="match status" value="1"/>
</dbReference>
<dbReference type="PROSITE" id="PS50067">
    <property type="entry name" value="KINESIN_MOTOR_2"/>
    <property type="match status" value="1"/>
</dbReference>
<dbReference type="InterPro" id="IPR019821">
    <property type="entry name" value="Kinesin_motor_CS"/>
</dbReference>
<dbReference type="GO" id="GO:0007018">
    <property type="term" value="P:microtubule-based movement"/>
    <property type="evidence" value="ECO:0007669"/>
    <property type="project" value="InterPro"/>
</dbReference>
<keyword evidence="10" id="KW-0539">Nucleus</keyword>